<sequence length="137" mass="15204">MTDDPFRPIEPGRERAHREYAGLFRINERHGSTEGQRARQSLPHMLEPYGAIRVVGGLAAGSSTREPGEPDVDDADIMAALSLIPKARAEMDQDEALFLALARKRGMTWQDIAFGLGLGSTQAARQRYERLVRRTTG</sequence>
<evidence type="ECO:0000313" key="1">
    <source>
        <dbReference type="EMBL" id="TYQ06728.1"/>
    </source>
</evidence>
<accession>A0A652YUE6</accession>
<gene>
    <name evidence="1" type="ORF">FNL38_102872</name>
</gene>
<organism evidence="1">
    <name type="scientific">Nocardia globerula</name>
    <dbReference type="NCBI Taxonomy" id="1818"/>
    <lineage>
        <taxon>Bacteria</taxon>
        <taxon>Bacillati</taxon>
        <taxon>Actinomycetota</taxon>
        <taxon>Actinomycetes</taxon>
        <taxon>Mycobacteriales</taxon>
        <taxon>Nocardiaceae</taxon>
        <taxon>Nocardia</taxon>
    </lineage>
</organism>
<evidence type="ECO:0008006" key="2">
    <source>
        <dbReference type="Google" id="ProtNLM"/>
    </source>
</evidence>
<protein>
    <recommendedName>
        <fullName evidence="2">DNA-binding protein</fullName>
    </recommendedName>
</protein>
<proteinExistence type="predicted"/>
<dbReference type="EMBL" id="VNIQ01000002">
    <property type="protein sequence ID" value="TYQ06728.1"/>
    <property type="molecule type" value="Genomic_DNA"/>
</dbReference>
<dbReference type="AlphaFoldDB" id="A0A652YUE6"/>
<name>A0A652YUE6_NOCGL</name>
<comment type="caution">
    <text evidence="1">The sequence shown here is derived from an EMBL/GenBank/DDBJ whole genome shotgun (WGS) entry which is preliminary data.</text>
</comment>
<reference evidence="1" key="1">
    <citation type="submission" date="2019-07" db="EMBL/GenBank/DDBJ databases">
        <title>Genomic Encyclopedia of Type Strains, Phase IV (KMG-IV): sequencing the most valuable type-strain genomes for metagenomic binning, comparative biology and taxonomic classification.</title>
        <authorList>
            <person name="Goeker M."/>
        </authorList>
    </citation>
    <scope>NUCLEOTIDE SEQUENCE</scope>
    <source>
        <strain evidence="1">DSM 44596</strain>
    </source>
</reference>